<accession>A0ABQ9I1P3</accession>
<evidence type="ECO:0000313" key="2">
    <source>
        <dbReference type="EMBL" id="KAJ8890565.1"/>
    </source>
</evidence>
<feature type="compositionally biased region" description="Basic and acidic residues" evidence="1">
    <location>
        <begin position="13"/>
        <end position="25"/>
    </location>
</feature>
<organism evidence="2 3">
    <name type="scientific">Dryococelus australis</name>
    <dbReference type="NCBI Taxonomy" id="614101"/>
    <lineage>
        <taxon>Eukaryota</taxon>
        <taxon>Metazoa</taxon>
        <taxon>Ecdysozoa</taxon>
        <taxon>Arthropoda</taxon>
        <taxon>Hexapoda</taxon>
        <taxon>Insecta</taxon>
        <taxon>Pterygota</taxon>
        <taxon>Neoptera</taxon>
        <taxon>Polyneoptera</taxon>
        <taxon>Phasmatodea</taxon>
        <taxon>Verophasmatodea</taxon>
        <taxon>Anareolatae</taxon>
        <taxon>Phasmatidae</taxon>
        <taxon>Eurycanthinae</taxon>
        <taxon>Dryococelus</taxon>
    </lineage>
</organism>
<feature type="region of interest" description="Disordered" evidence="1">
    <location>
        <begin position="138"/>
        <end position="162"/>
    </location>
</feature>
<keyword evidence="3" id="KW-1185">Reference proteome</keyword>
<evidence type="ECO:0000313" key="3">
    <source>
        <dbReference type="Proteomes" id="UP001159363"/>
    </source>
</evidence>
<feature type="compositionally biased region" description="Polar residues" evidence="1">
    <location>
        <begin position="1"/>
        <end position="10"/>
    </location>
</feature>
<reference evidence="2 3" key="1">
    <citation type="submission" date="2023-02" db="EMBL/GenBank/DDBJ databases">
        <title>LHISI_Scaffold_Assembly.</title>
        <authorList>
            <person name="Stuart O.P."/>
            <person name="Cleave R."/>
            <person name="Magrath M.J.L."/>
            <person name="Mikheyev A.S."/>
        </authorList>
    </citation>
    <scope>NUCLEOTIDE SEQUENCE [LARGE SCALE GENOMIC DNA]</scope>
    <source>
        <strain evidence="2">Daus_M_001</strain>
        <tissue evidence="2">Leg muscle</tissue>
    </source>
</reference>
<feature type="region of interest" description="Disordered" evidence="1">
    <location>
        <begin position="1"/>
        <end position="25"/>
    </location>
</feature>
<sequence>MAADLNNRSAHAQLKEADKESASLDKRGEDRLLPLHHLLPPWFSRGSPVSFTLAVRCCSILTLLHPHASSRQADRWLWRRAAELRVEECGRECSPPGGSTAPALSPSLSLSLLESGGGTATGHCAPRRCLLAADVTASTPASPLSNGKYRRREDAATRCSSSTHASSVTHRLRVMLYSAKWISYEASRGISQENPMRDESTIRFAAIYLILATENLQNFQLFSYISGGYASGHVTSRVRPMKTVVSFKTILKIRHALSPAFVRSLPCTRYSHGVRRAQLLRGTAGSILRKTRDIAEVRWAMPSEKAGFTVPCLLGWETRTVEMPTLLHHEHEQAGRAWSELQWKRPDREQVDVVSGDLRTRDVTLFARTRASGKPT</sequence>
<protein>
    <submittedName>
        <fullName evidence="2">Uncharacterized protein</fullName>
    </submittedName>
</protein>
<proteinExistence type="predicted"/>
<dbReference type="Proteomes" id="UP001159363">
    <property type="component" value="Chromosome 3"/>
</dbReference>
<name>A0ABQ9I1P3_9NEOP</name>
<dbReference type="EMBL" id="JARBHB010000003">
    <property type="protein sequence ID" value="KAJ8890565.1"/>
    <property type="molecule type" value="Genomic_DNA"/>
</dbReference>
<evidence type="ECO:0000256" key="1">
    <source>
        <dbReference type="SAM" id="MobiDB-lite"/>
    </source>
</evidence>
<gene>
    <name evidence="2" type="ORF">PR048_010074</name>
</gene>
<comment type="caution">
    <text evidence="2">The sequence shown here is derived from an EMBL/GenBank/DDBJ whole genome shotgun (WGS) entry which is preliminary data.</text>
</comment>